<keyword evidence="1" id="KW-0472">Membrane</keyword>
<name>A0A5K7ZX33_9BACT</name>
<feature type="transmembrane region" description="Helical" evidence="1">
    <location>
        <begin position="12"/>
        <end position="35"/>
    </location>
</feature>
<sequence>MRLTEKQRQWIWFAGLFVGGMAGMLVLAGLVRLMIGMGG</sequence>
<gene>
    <name evidence="2" type="ORF">DSCO28_52470</name>
</gene>
<accession>A0A5K7ZX33</accession>
<organism evidence="2 3">
    <name type="scientific">Desulfosarcina ovata subsp. sediminis</name>
    <dbReference type="NCBI Taxonomy" id="885957"/>
    <lineage>
        <taxon>Bacteria</taxon>
        <taxon>Pseudomonadati</taxon>
        <taxon>Thermodesulfobacteriota</taxon>
        <taxon>Desulfobacteria</taxon>
        <taxon>Desulfobacterales</taxon>
        <taxon>Desulfosarcinaceae</taxon>
        <taxon>Desulfosarcina</taxon>
    </lineage>
</organism>
<dbReference type="Proteomes" id="UP000425960">
    <property type="component" value="Chromosome"/>
</dbReference>
<keyword evidence="1" id="KW-0812">Transmembrane</keyword>
<dbReference type="AlphaFoldDB" id="A0A5K7ZX33"/>
<evidence type="ECO:0000313" key="3">
    <source>
        <dbReference type="Proteomes" id="UP000425960"/>
    </source>
</evidence>
<evidence type="ECO:0008006" key="4">
    <source>
        <dbReference type="Google" id="ProtNLM"/>
    </source>
</evidence>
<reference evidence="2 3" key="1">
    <citation type="submission" date="2019-11" db="EMBL/GenBank/DDBJ databases">
        <title>Comparative genomics of hydrocarbon-degrading Desulfosarcina strains.</title>
        <authorList>
            <person name="Watanabe M."/>
            <person name="Kojima H."/>
            <person name="Fukui M."/>
        </authorList>
    </citation>
    <scope>NUCLEOTIDE SEQUENCE [LARGE SCALE GENOMIC DNA]</scope>
    <source>
        <strain evidence="2 3">28bB2T</strain>
    </source>
</reference>
<dbReference type="KEGG" id="dov:DSCO28_52470"/>
<evidence type="ECO:0000256" key="1">
    <source>
        <dbReference type="SAM" id="Phobius"/>
    </source>
</evidence>
<dbReference type="EMBL" id="AP021876">
    <property type="protein sequence ID" value="BBO84681.1"/>
    <property type="molecule type" value="Genomic_DNA"/>
</dbReference>
<evidence type="ECO:0000313" key="2">
    <source>
        <dbReference type="EMBL" id="BBO84681.1"/>
    </source>
</evidence>
<keyword evidence="1" id="KW-1133">Transmembrane helix</keyword>
<proteinExistence type="predicted"/>
<protein>
    <recommendedName>
        <fullName evidence="4">DUF2474 domain-containing protein</fullName>
    </recommendedName>
</protein>